<feature type="transmembrane region" description="Helical" evidence="1">
    <location>
        <begin position="54"/>
        <end position="72"/>
    </location>
</feature>
<gene>
    <name evidence="2" type="ORF">GSOID_T00024425001</name>
</gene>
<reference evidence="2" key="1">
    <citation type="journal article" date="2010" name="Science">
        <title>Plasticity of animal genome architecture unmasked by rapid evolution of a pelagic tunicate.</title>
        <authorList>
            <person name="Denoeud F."/>
            <person name="Henriet S."/>
            <person name="Mungpakdee S."/>
            <person name="Aury J.M."/>
            <person name="Da Silva C."/>
            <person name="Brinkmann H."/>
            <person name="Mikhaleva J."/>
            <person name="Olsen L.C."/>
            <person name="Jubin C."/>
            <person name="Canestro C."/>
            <person name="Bouquet J.M."/>
            <person name="Danks G."/>
            <person name="Poulain J."/>
            <person name="Campsteijn C."/>
            <person name="Adamski M."/>
            <person name="Cross I."/>
            <person name="Yadetie F."/>
            <person name="Muffato M."/>
            <person name="Louis A."/>
            <person name="Butcher S."/>
            <person name="Tsagkogeorga G."/>
            <person name="Konrad A."/>
            <person name="Singh S."/>
            <person name="Jensen M.F."/>
            <person name="Cong E.H."/>
            <person name="Eikeseth-Otteraa H."/>
            <person name="Noel B."/>
            <person name="Anthouard V."/>
            <person name="Porcel B.M."/>
            <person name="Kachouri-Lafond R."/>
            <person name="Nishino A."/>
            <person name="Ugolini M."/>
            <person name="Chourrout P."/>
            <person name="Nishida H."/>
            <person name="Aasland R."/>
            <person name="Huzurbazar S."/>
            <person name="Westhof E."/>
            <person name="Delsuc F."/>
            <person name="Lehrach H."/>
            <person name="Reinhardt R."/>
            <person name="Weissenbach J."/>
            <person name="Roy S.W."/>
            <person name="Artiguenave F."/>
            <person name="Postlethwait J.H."/>
            <person name="Manak J.R."/>
            <person name="Thompson E.M."/>
            <person name="Jaillon O."/>
            <person name="Du Pasquier L."/>
            <person name="Boudinot P."/>
            <person name="Liberles D.A."/>
            <person name="Volff J.N."/>
            <person name="Philippe H."/>
            <person name="Lenhard B."/>
            <person name="Roest Crollius H."/>
            <person name="Wincker P."/>
            <person name="Chourrout D."/>
        </authorList>
    </citation>
    <scope>NUCLEOTIDE SEQUENCE [LARGE SCALE GENOMIC DNA]</scope>
</reference>
<sequence length="151" mass="16915">MTAYDPIEGQAEELDLLYRTYGISTAAVLGIALTGTFGSFGLTAGRMKLLPRVLLSPFIGITSAMGTSSVMFDQRIKQDIASGKFLMEFPECTVKYITLINYDKTMTEEQKRKKIDDFILSIQEHMEERQLESQFPITDAVGNDLDLKKDS</sequence>
<evidence type="ECO:0000313" key="2">
    <source>
        <dbReference type="EMBL" id="CBY34401.1"/>
    </source>
</evidence>
<evidence type="ECO:0008006" key="3">
    <source>
        <dbReference type="Google" id="ProtNLM"/>
    </source>
</evidence>
<feature type="transmembrane region" description="Helical" evidence="1">
    <location>
        <begin position="20"/>
        <end position="42"/>
    </location>
</feature>
<keyword evidence="1" id="KW-0812">Transmembrane</keyword>
<dbReference type="AlphaFoldDB" id="E4YFX7"/>
<name>E4YFX7_OIKDI</name>
<accession>E4YFX7</accession>
<evidence type="ECO:0000256" key="1">
    <source>
        <dbReference type="SAM" id="Phobius"/>
    </source>
</evidence>
<protein>
    <recommendedName>
        <fullName evidence="3">Transmembrane protein</fullName>
    </recommendedName>
</protein>
<proteinExistence type="predicted"/>
<dbReference type="Proteomes" id="UP000011014">
    <property type="component" value="Unassembled WGS sequence"/>
</dbReference>
<keyword evidence="1" id="KW-1133">Transmembrane helix</keyword>
<keyword evidence="1" id="KW-0472">Membrane</keyword>
<organism evidence="2">
    <name type="scientific">Oikopleura dioica</name>
    <name type="common">Tunicate</name>
    <dbReference type="NCBI Taxonomy" id="34765"/>
    <lineage>
        <taxon>Eukaryota</taxon>
        <taxon>Metazoa</taxon>
        <taxon>Chordata</taxon>
        <taxon>Tunicata</taxon>
        <taxon>Appendicularia</taxon>
        <taxon>Copelata</taxon>
        <taxon>Oikopleuridae</taxon>
        <taxon>Oikopleura</taxon>
    </lineage>
</organism>
<dbReference type="EMBL" id="FN654504">
    <property type="protein sequence ID" value="CBY34401.1"/>
    <property type="molecule type" value="Genomic_DNA"/>
</dbReference>